<dbReference type="EMBL" id="QKKZ01000002">
    <property type="protein sequence ID" value="KAB7514677.1"/>
    <property type="molecule type" value="Genomic_DNA"/>
</dbReference>
<evidence type="ECO:0000313" key="2">
    <source>
        <dbReference type="Proteomes" id="UP000326865"/>
    </source>
</evidence>
<dbReference type="AlphaFoldDB" id="A0A5N5U835"/>
<proteinExistence type="predicted"/>
<protein>
    <submittedName>
        <fullName evidence="1">Uncharacterized protein</fullName>
    </submittedName>
</protein>
<gene>
    <name evidence="1" type="ORF">DM867_06050</name>
</gene>
<reference evidence="1 2" key="1">
    <citation type="submission" date="2019-10" db="EMBL/GenBank/DDBJ databases">
        <title>Unraveling microbial dark matter from salterns through culturing: the case of the genus Halosegnis.</title>
        <authorList>
            <person name="Duran-Viseras A."/>
            <person name="Andrei A.-S."/>
            <person name="Vera-Gargallo B."/>
            <person name="Ghai R."/>
            <person name="Sanchez-Porro C."/>
            <person name="Ventosa A."/>
        </authorList>
    </citation>
    <scope>NUCLEOTIDE SEQUENCE [LARGE SCALE GENOMIC DNA]</scope>
    <source>
        <strain evidence="1 2">F18-79</strain>
    </source>
</reference>
<name>A0A5N5U835_9EURY</name>
<organism evidence="1 2">
    <name type="scientific">Halosegnis rubeus</name>
    <dbReference type="NCBI Taxonomy" id="2212850"/>
    <lineage>
        <taxon>Archaea</taxon>
        <taxon>Methanobacteriati</taxon>
        <taxon>Methanobacteriota</taxon>
        <taxon>Stenosarchaea group</taxon>
        <taxon>Halobacteria</taxon>
        <taxon>Halobacteriales</taxon>
        <taxon>Natronomonadaceae</taxon>
        <taxon>Halosegnis</taxon>
    </lineage>
</organism>
<accession>A0A5N5U835</accession>
<dbReference type="Proteomes" id="UP000326865">
    <property type="component" value="Unassembled WGS sequence"/>
</dbReference>
<evidence type="ECO:0000313" key="1">
    <source>
        <dbReference type="EMBL" id="KAB7514677.1"/>
    </source>
</evidence>
<keyword evidence="2" id="KW-1185">Reference proteome</keyword>
<sequence>MNASATAAAHEARVAATPGVSVLATNMSLDGEQVTTRERAVATANLSRVNFVASYTTTEGIDTTEFVSANATTVRNYVVANETLQLDSYQNRTKTFDRVIQSLATDSRVLERLLTTGDFTAESVTIDGESMVRLTTETYAGGQYDPDTVESYEARLLVGSDGLVHSAREHLVVTDAVPLESRQRAYQFTAESVDLPATLRLPSELKSDTNTTG</sequence>
<comment type="caution">
    <text evidence="1">The sequence shown here is derived from an EMBL/GenBank/DDBJ whole genome shotgun (WGS) entry which is preliminary data.</text>
</comment>